<dbReference type="OrthoDB" id="1829224at2"/>
<dbReference type="GO" id="GO:0004553">
    <property type="term" value="F:hydrolase activity, hydrolyzing O-glycosyl compounds"/>
    <property type="evidence" value="ECO:0007669"/>
    <property type="project" value="InterPro"/>
</dbReference>
<keyword evidence="4" id="KW-1133">Transmembrane helix</keyword>
<evidence type="ECO:0000256" key="1">
    <source>
        <dbReference type="ARBA" id="ARBA00022729"/>
    </source>
</evidence>
<evidence type="ECO:0000259" key="5">
    <source>
        <dbReference type="PROSITE" id="PS51766"/>
    </source>
</evidence>
<keyword evidence="7" id="KW-1185">Reference proteome</keyword>
<dbReference type="InterPro" id="IPR013783">
    <property type="entry name" value="Ig-like_fold"/>
</dbReference>
<keyword evidence="1" id="KW-0732">Signal</keyword>
<dbReference type="InterPro" id="IPR002105">
    <property type="entry name" value="Dockerin_1_rpt"/>
</dbReference>
<gene>
    <name evidence="6" type="ORF">E5Z56_10170</name>
</gene>
<proteinExistence type="predicted"/>
<dbReference type="InterPro" id="IPR003644">
    <property type="entry name" value="Calx_beta"/>
</dbReference>
<dbReference type="InterPro" id="IPR003343">
    <property type="entry name" value="Big_2"/>
</dbReference>
<dbReference type="InterPro" id="IPR038081">
    <property type="entry name" value="CalX-like_sf"/>
</dbReference>
<dbReference type="Gene3D" id="2.60.40.2030">
    <property type="match status" value="2"/>
</dbReference>
<name>A0A4P8XYU7_9FIRM</name>
<dbReference type="SUPFAM" id="SSF141072">
    <property type="entry name" value="CalX-like"/>
    <property type="match status" value="1"/>
</dbReference>
<dbReference type="GO" id="GO:0000272">
    <property type="term" value="P:polysaccharide catabolic process"/>
    <property type="evidence" value="ECO:0007669"/>
    <property type="project" value="InterPro"/>
</dbReference>
<dbReference type="Proteomes" id="UP000301475">
    <property type="component" value="Chromosome"/>
</dbReference>
<dbReference type="Gene3D" id="1.10.1330.10">
    <property type="entry name" value="Dockerin domain"/>
    <property type="match status" value="1"/>
</dbReference>
<dbReference type="Gene3D" id="2.60.40.10">
    <property type="entry name" value="Immunoglobulins"/>
    <property type="match status" value="1"/>
</dbReference>
<feature type="transmembrane region" description="Helical" evidence="4">
    <location>
        <begin position="12"/>
        <end position="31"/>
    </location>
</feature>
<evidence type="ECO:0000313" key="7">
    <source>
        <dbReference type="Proteomes" id="UP000301475"/>
    </source>
</evidence>
<keyword evidence="4" id="KW-0812">Transmembrane</keyword>
<dbReference type="GO" id="GO:0007154">
    <property type="term" value="P:cell communication"/>
    <property type="evidence" value="ECO:0007669"/>
    <property type="project" value="InterPro"/>
</dbReference>
<keyword evidence="4" id="KW-0472">Membrane</keyword>
<dbReference type="InterPro" id="IPR036439">
    <property type="entry name" value="Dockerin_dom_sf"/>
</dbReference>
<dbReference type="RefSeq" id="WP_138157687.1">
    <property type="nucleotide sequence ID" value="NZ_CP039381.1"/>
</dbReference>
<evidence type="ECO:0000256" key="3">
    <source>
        <dbReference type="ARBA" id="ARBA00022837"/>
    </source>
</evidence>
<dbReference type="SUPFAM" id="SSF63446">
    <property type="entry name" value="Type I dockerin domain"/>
    <property type="match status" value="1"/>
</dbReference>
<dbReference type="EMBL" id="CP039381">
    <property type="protein sequence ID" value="QCT07694.1"/>
    <property type="molecule type" value="Genomic_DNA"/>
</dbReference>
<dbReference type="Pfam" id="PF03160">
    <property type="entry name" value="Calx-beta"/>
    <property type="match status" value="2"/>
</dbReference>
<evidence type="ECO:0000256" key="4">
    <source>
        <dbReference type="SAM" id="Phobius"/>
    </source>
</evidence>
<feature type="domain" description="Dockerin" evidence="5">
    <location>
        <begin position="2356"/>
        <end position="2424"/>
    </location>
</feature>
<reference evidence="6 7" key="1">
    <citation type="submission" date="2019-04" db="EMBL/GenBank/DDBJ databases">
        <authorList>
            <person name="Embree M."/>
            <person name="Gaffney J.R."/>
        </authorList>
    </citation>
    <scope>NUCLEOTIDE SEQUENCE [LARGE SCALE GENOMIC DNA]</scope>
    <source>
        <strain evidence="6 7">JE7A12</strain>
    </source>
</reference>
<dbReference type="Pfam" id="PF00404">
    <property type="entry name" value="Dockerin_1"/>
    <property type="match status" value="1"/>
</dbReference>
<dbReference type="PROSITE" id="PS51766">
    <property type="entry name" value="DOCKERIN"/>
    <property type="match status" value="1"/>
</dbReference>
<dbReference type="Pfam" id="PF02368">
    <property type="entry name" value="Big_2"/>
    <property type="match status" value="1"/>
</dbReference>
<sequence length="2427" mass="270298">MNKINKYTKAIIISILCVLMIICSIPFGYAVTQKNTETIGNLNQEKSTYFKDNNSLKKTYENGLIMFPEKTAELKMNNFYSFNILRQGGTKGKSTVKVKTIDLTAEYGTDYRIYTDNLTTTEPIKGKANPYYAISNYSFIPKTGTADTSYENADSKDVDNKTKKLISDYNDTVQNKLMPTSSTFNVTFEDGESHKTIYIETRKSKYVRDDLQFYFSLCDAKNCELGNQTTSLISIKEEREKPDSYITVSDTKVNPKSNTAYVKINRSGNLGKTINFTAKTSSASAKGMVDYSSNVMNLTFTPGMTEIKFPVDLLNAKNDTYFNVNLDNVSNAKVKKDKAKVLLSTGAKVDTTSVGDSDTYDTGFGTYKYNKLRDVEFVDLSKATFQYGKGTKYKNNDATYRYNSAGGYYALGYNNGTSWRYAALDIATDDIDFAGVDRLQVKYSHDVGSCAWDYVAVYTDSEDKLASSNAECEWMSKIRYGDHWNMGNVSSSRISRGFDFKNLNAKQKLYFTVEKGSFWGSCGVKFYNNGYTSQGEYDNTYLLLTKYNVKISNNSSIELYKDGKLQNVKDEVYRGGIKLSDPMNNNQSTSVTMYRGESAGFSYALDSKYSGMLRIKGYRLVNTSNNTRSEIISNSSEEFDLTPELIRTYSSYISSDNTITVEPVFELRDATVKVQNRKLSSGISVSVDDSNCTATAYYGSNKIGTLSWTNTKRDSQSADKNGIIGDEITFNYTPDPLSENAWIPHMKYRQNDNKDMVESTVEKVENFSNNTSCKIGITNAYAYFYPEFTVGKQTKLIVKNPQYGDYLGKGSKYEIKGKDGSAELTGYTNNLNQNISYLNSAENTILSFSANPNSGYRAKWTYKSSTDGSTKTYYGSDFFYAVQYAYESDDNYIHLEFEKVNSDDQLKVSASGSVFVKNGTILFPSSDDVSNDSEDYIACKNSTLFFEGGTALTDKNCNFIFKNEVEYDGTSKKNSTFTLYKNEVHRVLVKYNGHDYIRDVSVGKDNITNLAMDLKLPYKTYGIAPTTVTASDSKGNIYNSVITLSANESYDINLHFDRTYEDKDLPLNTVRCIIETDGKEQTMDYSVDSTDTKVSLTLPLCELAKPGSSMYFQFLNTYKNSSDTIVVKKDYGRFDTGYSFLASYDEDDTIYFPQLGAESEATKGDSELDEPTVAKDIPVLGSLSPTFSVKGFTPIINIGSSDHTYDGMPINTIQIGIQLDKSKDMTKPKGQREWSTTNMSEQLKDAQETLDAFNELWAGRKGDKKDVDNLKDAMDLKTSSSISFTVAFTIQIDYYTDKYGERHFLDTYAVLSGSLSYRASKPFFIYCIPCYVFFNVGGTATITAGMLPNKPLDGDKMATYLTDDDLKNPKNYLWRGIVDISPEIGIGAGVGVDGLVGVNLEADARFNFKIVGAFSESIGTVNLSLNVNVDLAVFSTSKTIADTDITLYDTRNESLEDQVSRAANVALKKSNVLKKTKLGDLEPSSASINADTKAKKALLNNELTVPSEDVTQPNIIKIKDGVYFVASPIQSEENSITEVKYMIYDTNKGTTITEPKSVLDEALVNSKKTNSDDIEDITNDQDLTDFDLTTYDCGDDILLAWQNADLDFEKSNYDVLTNSKIVSIFYNKSTGKFHDYNVFESDKNQVVFNPYVVANKSTGEVQLYYKTADFTGVTDKTSLDDIYKIPYGLSVTTTNLKSNEITWATPTAIDTNGSSVDGFDAEPQGNNIMLSYITNNGNSTGKGESFDTDADVLLTDANDSDVNGDKNKMYIRNITSKDGQVNVGDSILLNDSVYSTTNPQLVNVHNDNYDNMLLFYKCDGTYGYLNVDTLLSQYVYTDKSGQKKIQKDAMTPTEITDSDDNDHIVSDDFKVYYSDNGEMYGLWTVNEGTEQQIWIKEMTIDSVDQITETTKLDSDGNVVRDSSGEPIKEKLDTPVNIIKSVWGTKTNLTEGGIKNSDNGKFKTNIDAVVLDNNKILVTYDAYDLVYEKYIDADDNDAEKDGAFEENNNLVIGMYDTSARFEYPTGEDNEAVKFSDENPTSGETVDVSVLAKNSGVDTARDVKMNLYVNDKLYESKNIDNWMATDEQEMKVQYQVPENTEISKITMYSTITSGDKVLATSEKYSFKEQSKIVFTNADIDSIRYITDDNKNSQFALKVELVNDGNIDYEGGDYVKFVDQDKWAKASVFEKNNNSNETVYTSLGEAVLPNIKAGEKKTITFTSDEVPETIFTKHNQDAANLGFMLVSSKDHSWKTVGTKDKYTNLGEFSVGAIVKPVPDEVESVSANDVEVFTGKTTLVSANVYPETALAYSDITYTSSNKDIATVDENGNVTGVKSGTAEITIKANTKTTTVKVTVIDPPKYGDVNLDGKVDVTDATLLQKYITHKVSLTTTQLYAGDVSGNGTVNVKDVTLIQKYLNHMIDVFPSENM</sequence>
<evidence type="ECO:0000313" key="6">
    <source>
        <dbReference type="EMBL" id="QCT07694.1"/>
    </source>
</evidence>
<dbReference type="SMART" id="SM00635">
    <property type="entry name" value="BID_2"/>
    <property type="match status" value="1"/>
</dbReference>
<dbReference type="CDD" id="cd14256">
    <property type="entry name" value="Dockerin_I"/>
    <property type="match status" value="1"/>
</dbReference>
<dbReference type="InterPro" id="IPR008964">
    <property type="entry name" value="Invasin/intimin_cell_adhesion"/>
</dbReference>
<dbReference type="SUPFAM" id="SSF49373">
    <property type="entry name" value="Invasin/intimin cell-adhesion fragments"/>
    <property type="match status" value="1"/>
</dbReference>
<keyword evidence="3" id="KW-0106">Calcium</keyword>
<evidence type="ECO:0000256" key="2">
    <source>
        <dbReference type="ARBA" id="ARBA00022737"/>
    </source>
</evidence>
<keyword evidence="2" id="KW-0677">Repeat</keyword>
<organism evidence="6 7">
    <name type="scientific">Ruminococcus bovis</name>
    <dbReference type="NCBI Taxonomy" id="2564099"/>
    <lineage>
        <taxon>Bacteria</taxon>
        <taxon>Bacillati</taxon>
        <taxon>Bacillota</taxon>
        <taxon>Clostridia</taxon>
        <taxon>Eubacteriales</taxon>
        <taxon>Oscillospiraceae</taxon>
        <taxon>Ruminococcus</taxon>
    </lineage>
</organism>
<dbReference type="KEGG" id="ruj:E5Z56_10170"/>
<dbReference type="GO" id="GO:0016020">
    <property type="term" value="C:membrane"/>
    <property type="evidence" value="ECO:0007669"/>
    <property type="project" value="InterPro"/>
</dbReference>
<dbReference type="InterPro" id="IPR016134">
    <property type="entry name" value="Dockerin_dom"/>
</dbReference>
<dbReference type="Gene3D" id="2.60.40.1080">
    <property type="match status" value="1"/>
</dbReference>
<accession>A0A4P8XYU7</accession>
<protein>
    <recommendedName>
        <fullName evidence="5">Dockerin domain-containing protein</fullName>
    </recommendedName>
</protein>